<dbReference type="EMBL" id="LAZR01006516">
    <property type="protein sequence ID" value="KKM91561.1"/>
    <property type="molecule type" value="Genomic_DNA"/>
</dbReference>
<gene>
    <name evidence="1" type="ORF">LCGC14_1227410</name>
</gene>
<name>A0A0F9LWP9_9ZZZZ</name>
<evidence type="ECO:0000313" key="1">
    <source>
        <dbReference type="EMBL" id="KKM91561.1"/>
    </source>
</evidence>
<proteinExistence type="predicted"/>
<organism evidence="1">
    <name type="scientific">marine sediment metagenome</name>
    <dbReference type="NCBI Taxonomy" id="412755"/>
    <lineage>
        <taxon>unclassified sequences</taxon>
        <taxon>metagenomes</taxon>
        <taxon>ecological metagenomes</taxon>
    </lineage>
</organism>
<dbReference type="AlphaFoldDB" id="A0A0F9LWP9"/>
<protein>
    <submittedName>
        <fullName evidence="1">Uncharacterized protein</fullName>
    </submittedName>
</protein>
<reference evidence="1" key="1">
    <citation type="journal article" date="2015" name="Nature">
        <title>Complex archaea that bridge the gap between prokaryotes and eukaryotes.</title>
        <authorList>
            <person name="Spang A."/>
            <person name="Saw J.H."/>
            <person name="Jorgensen S.L."/>
            <person name="Zaremba-Niedzwiedzka K."/>
            <person name="Martijn J."/>
            <person name="Lind A.E."/>
            <person name="van Eijk R."/>
            <person name="Schleper C."/>
            <person name="Guy L."/>
            <person name="Ettema T.J."/>
        </authorList>
    </citation>
    <scope>NUCLEOTIDE SEQUENCE</scope>
</reference>
<comment type="caution">
    <text evidence="1">The sequence shown here is derived from an EMBL/GenBank/DDBJ whole genome shotgun (WGS) entry which is preliminary data.</text>
</comment>
<accession>A0A0F9LWP9</accession>
<sequence>MFTKARNKQELVDETRYTARKKLGLTVSDGLVNYIINSRSNRIREAIENKVPRIIIPGIGSFKIKQGKNRFDIKKGREYYVKKMRLDNLRNMSPKFVTEFKVVGDGA</sequence>